<proteinExistence type="predicted"/>
<dbReference type="AlphaFoldDB" id="A0A2S2QW09"/>
<sequence length="111" mass="13601">MFKKEAYEVYKKTFDYLRKYCDFNDSIFKMFLNFNLKNKIIKCNKAIKSMNLLDLNNIEEDRLYDEIKNVQRVWAELSKMNLSSDLMWVLLLKKYNFTKLPKIVRKIFSYL</sequence>
<protein>
    <submittedName>
        <fullName evidence="1">Uncharacterized protein</fullName>
    </submittedName>
</protein>
<organism evidence="1">
    <name type="scientific">Sipha flava</name>
    <name type="common">yellow sugarcane aphid</name>
    <dbReference type="NCBI Taxonomy" id="143950"/>
    <lineage>
        <taxon>Eukaryota</taxon>
        <taxon>Metazoa</taxon>
        <taxon>Ecdysozoa</taxon>
        <taxon>Arthropoda</taxon>
        <taxon>Hexapoda</taxon>
        <taxon>Insecta</taxon>
        <taxon>Pterygota</taxon>
        <taxon>Neoptera</taxon>
        <taxon>Paraneoptera</taxon>
        <taxon>Hemiptera</taxon>
        <taxon>Sternorrhyncha</taxon>
        <taxon>Aphidomorpha</taxon>
        <taxon>Aphidoidea</taxon>
        <taxon>Aphididae</taxon>
        <taxon>Sipha</taxon>
    </lineage>
</organism>
<gene>
    <name evidence="1" type="ORF">g.107456</name>
</gene>
<evidence type="ECO:0000313" key="1">
    <source>
        <dbReference type="EMBL" id="MBY81312.1"/>
    </source>
</evidence>
<reference evidence="1" key="1">
    <citation type="submission" date="2018-04" db="EMBL/GenBank/DDBJ databases">
        <title>Transcriptome assembly of Sipha flava.</title>
        <authorList>
            <person name="Scully E.D."/>
            <person name="Geib S.M."/>
            <person name="Palmer N.A."/>
            <person name="Koch K."/>
            <person name="Bradshaw J."/>
            <person name="Heng-Moss T."/>
            <person name="Sarath G."/>
        </authorList>
    </citation>
    <scope>NUCLEOTIDE SEQUENCE</scope>
</reference>
<accession>A0A2S2QW09</accession>
<name>A0A2S2QW09_9HEMI</name>
<dbReference type="EMBL" id="GGMS01012109">
    <property type="protein sequence ID" value="MBY81312.1"/>
    <property type="molecule type" value="Transcribed_RNA"/>
</dbReference>